<dbReference type="PANTHER" id="PTHR18063">
    <property type="entry name" value="NF-E2 INDUCIBLE PROTEIN"/>
    <property type="match status" value="1"/>
</dbReference>
<organism evidence="3 4">
    <name type="scientific">Furculomyces boomerangus</name>
    <dbReference type="NCBI Taxonomy" id="61424"/>
    <lineage>
        <taxon>Eukaryota</taxon>
        <taxon>Fungi</taxon>
        <taxon>Fungi incertae sedis</taxon>
        <taxon>Zoopagomycota</taxon>
        <taxon>Kickxellomycotina</taxon>
        <taxon>Harpellomycetes</taxon>
        <taxon>Harpellales</taxon>
        <taxon>Harpellaceae</taxon>
        <taxon>Furculomyces</taxon>
    </lineage>
</organism>
<accession>A0A2T9Z0M0</accession>
<feature type="domain" description="MINDY deubiquitinase" evidence="2">
    <location>
        <begin position="6"/>
        <end position="328"/>
    </location>
</feature>
<feature type="region of interest" description="Disordered" evidence="1">
    <location>
        <begin position="89"/>
        <end position="113"/>
    </location>
</feature>
<proteinExistence type="predicted"/>
<dbReference type="InterPro" id="IPR007518">
    <property type="entry name" value="MINDY"/>
</dbReference>
<dbReference type="GO" id="GO:1990380">
    <property type="term" value="F:K48-linked deubiquitinase activity"/>
    <property type="evidence" value="ECO:0007669"/>
    <property type="project" value="InterPro"/>
</dbReference>
<dbReference type="PANTHER" id="PTHR18063:SF6">
    <property type="entry name" value="UBIQUITIN CARBOXYL-TERMINAL HYDROLASE"/>
    <property type="match status" value="1"/>
</dbReference>
<protein>
    <recommendedName>
        <fullName evidence="2">MINDY deubiquitinase domain-containing protein</fullName>
    </recommendedName>
</protein>
<dbReference type="InterPro" id="IPR033979">
    <property type="entry name" value="MINDY_domain"/>
</dbReference>
<feature type="compositionally biased region" description="Low complexity" evidence="1">
    <location>
        <begin position="495"/>
        <end position="504"/>
    </location>
</feature>
<evidence type="ECO:0000313" key="3">
    <source>
        <dbReference type="EMBL" id="PVU98152.1"/>
    </source>
</evidence>
<comment type="caution">
    <text evidence="3">The sequence shown here is derived from an EMBL/GenBank/DDBJ whole genome shotgun (WGS) entry which is preliminary data.</text>
</comment>
<feature type="compositionally biased region" description="Basic and acidic residues" evidence="1">
    <location>
        <begin position="512"/>
        <end position="534"/>
    </location>
</feature>
<reference evidence="3 4" key="1">
    <citation type="journal article" date="2018" name="MBio">
        <title>Comparative Genomics Reveals the Core Gene Toolbox for the Fungus-Insect Symbiosis.</title>
        <authorList>
            <person name="Wang Y."/>
            <person name="Stata M."/>
            <person name="Wang W."/>
            <person name="Stajich J.E."/>
            <person name="White M.M."/>
            <person name="Moncalvo J.M."/>
        </authorList>
    </citation>
    <scope>NUCLEOTIDE SEQUENCE [LARGE SCALE GENOMIC DNA]</scope>
    <source>
        <strain evidence="3 4">AUS-77-4</strain>
    </source>
</reference>
<dbReference type="STRING" id="61424.A0A2T9Z0M0"/>
<dbReference type="GO" id="GO:0004843">
    <property type="term" value="F:cysteine-type deubiquitinase activity"/>
    <property type="evidence" value="ECO:0007669"/>
    <property type="project" value="InterPro"/>
</dbReference>
<feature type="compositionally biased region" description="Acidic residues" evidence="1">
    <location>
        <begin position="89"/>
        <end position="101"/>
    </location>
</feature>
<dbReference type="GO" id="GO:0005829">
    <property type="term" value="C:cytosol"/>
    <property type="evidence" value="ECO:0007669"/>
    <property type="project" value="TreeGrafter"/>
</dbReference>
<dbReference type="Pfam" id="PF04424">
    <property type="entry name" value="MINDY_DUB"/>
    <property type="match status" value="1"/>
</dbReference>
<dbReference type="GO" id="GO:0016807">
    <property type="term" value="F:cysteine-type carboxypeptidase activity"/>
    <property type="evidence" value="ECO:0007669"/>
    <property type="project" value="TreeGrafter"/>
</dbReference>
<feature type="compositionally biased region" description="Polar residues" evidence="1">
    <location>
        <begin position="102"/>
        <end position="113"/>
    </location>
</feature>
<dbReference type="Proteomes" id="UP000245699">
    <property type="component" value="Unassembled WGS sequence"/>
</dbReference>
<evidence type="ECO:0000256" key="1">
    <source>
        <dbReference type="SAM" id="MobiDB-lite"/>
    </source>
</evidence>
<sequence>MIDRHRLKPVLWRNLTTLEEKPLWIVTQNENGPCPLIALVNVLVLKGEIQVKNESNDSNKTILTSELISMLANYLFSHNIKENTKIEGSENDENLEAENSDENAGSSVTGQVVSQKESNIDKVIKCLPSLSTGLDVNIQFDSLHGIEQDSTADIIFKTFGVDFVHGWLVDPLEQGEIFEILTKDCKNSYEGAASFVFYGDSLSNGTLVDAKSKTPNQQDGPSSTLDENVNLNESKIETINKALLVSEFLDNTATQITPYGLQMIGEVLPDNYVCIFFRNNHFVTLFKRYKGELFTLCTDESLSTDSRIVWETLNDINQVTSIFVDSFFQPISLVETKGGAQANNNAVMASPNQKGIGKNGELGLSIDKQTTSADYIRNDSEDLRGWFDNTQTTSAGSKTSQLDMDYEYALSLQQKENEIGIAPNKRRVGGKPPQTHRAQQDILLPPGMKQGSSALYGIPMAPGNTLGERGKTNKLKKTDSQERFQLQLENQFHPSNYNNYVNESYSEDELQEEYRNKQNRANFDKKKSPGKKSEGSGCIIS</sequence>
<keyword evidence="4" id="KW-1185">Reference proteome</keyword>
<dbReference type="GO" id="GO:0071108">
    <property type="term" value="P:protein K48-linked deubiquitination"/>
    <property type="evidence" value="ECO:0007669"/>
    <property type="project" value="TreeGrafter"/>
</dbReference>
<dbReference type="AlphaFoldDB" id="A0A2T9Z0M0"/>
<dbReference type="OrthoDB" id="10261212at2759"/>
<name>A0A2T9Z0M0_9FUNG</name>
<gene>
    <name evidence="3" type="ORF">BB559_001750</name>
</gene>
<dbReference type="EMBL" id="MBFT01000088">
    <property type="protein sequence ID" value="PVU98152.1"/>
    <property type="molecule type" value="Genomic_DNA"/>
</dbReference>
<evidence type="ECO:0000259" key="2">
    <source>
        <dbReference type="Pfam" id="PF04424"/>
    </source>
</evidence>
<dbReference type="GO" id="GO:0071944">
    <property type="term" value="C:cell periphery"/>
    <property type="evidence" value="ECO:0007669"/>
    <property type="project" value="TreeGrafter"/>
</dbReference>
<evidence type="ECO:0000313" key="4">
    <source>
        <dbReference type="Proteomes" id="UP000245699"/>
    </source>
</evidence>
<feature type="region of interest" description="Disordered" evidence="1">
    <location>
        <begin position="495"/>
        <end position="541"/>
    </location>
</feature>